<keyword evidence="11" id="KW-0539">Nucleus</keyword>
<dbReference type="PANTHER" id="PTHR23226">
    <property type="entry name" value="ZINC FINGER AND SCAN DOMAIN-CONTAINING"/>
    <property type="match status" value="1"/>
</dbReference>
<dbReference type="Pfam" id="PF00096">
    <property type="entry name" value="zf-C2H2"/>
    <property type="match status" value="4"/>
</dbReference>
<dbReference type="Ensembl" id="ENSBOBT00000003134.1">
    <property type="protein sequence ID" value="ENSBOBP00000003050.1"/>
    <property type="gene ID" value="ENSBOBG00000002146.1"/>
</dbReference>
<dbReference type="Proteomes" id="UP000694567">
    <property type="component" value="Unplaced"/>
</dbReference>
<dbReference type="FunFam" id="3.30.160.60:FF:000688">
    <property type="entry name" value="zinc finger protein 197 isoform X1"/>
    <property type="match status" value="1"/>
</dbReference>
<dbReference type="FunFam" id="3.30.160.60:FF:002343">
    <property type="entry name" value="Zinc finger protein 33A"/>
    <property type="match status" value="1"/>
</dbReference>
<evidence type="ECO:0000313" key="15">
    <source>
        <dbReference type="Ensembl" id="ENSBOBP00000003050.1"/>
    </source>
</evidence>
<dbReference type="PROSITE" id="PS00028">
    <property type="entry name" value="ZINC_FINGER_C2H2_1"/>
    <property type="match status" value="4"/>
</dbReference>
<dbReference type="InterPro" id="IPR013087">
    <property type="entry name" value="Znf_C2H2_type"/>
</dbReference>
<evidence type="ECO:0000256" key="1">
    <source>
        <dbReference type="ARBA" id="ARBA00003767"/>
    </source>
</evidence>
<comment type="function">
    <text evidence="1">May be involved in transcriptional regulation.</text>
</comment>
<feature type="compositionally biased region" description="Pro residues" evidence="13">
    <location>
        <begin position="1"/>
        <end position="10"/>
    </location>
</feature>
<keyword evidence="9" id="KW-0238">DNA-binding</keyword>
<keyword evidence="7" id="KW-0862">Zinc</keyword>
<feature type="domain" description="C2H2-type" evidence="14">
    <location>
        <begin position="180"/>
        <end position="207"/>
    </location>
</feature>
<evidence type="ECO:0000256" key="10">
    <source>
        <dbReference type="ARBA" id="ARBA00023163"/>
    </source>
</evidence>
<accession>A0A8C0ECV6</accession>
<feature type="domain" description="C2H2-type" evidence="14">
    <location>
        <begin position="152"/>
        <end position="179"/>
    </location>
</feature>
<dbReference type="GO" id="GO:0000978">
    <property type="term" value="F:RNA polymerase II cis-regulatory region sequence-specific DNA binding"/>
    <property type="evidence" value="ECO:0007669"/>
    <property type="project" value="TreeGrafter"/>
</dbReference>
<keyword evidence="6 12" id="KW-0863">Zinc-finger</keyword>
<dbReference type="AlphaFoldDB" id="A0A8C0ECV6"/>
<dbReference type="FunFam" id="3.30.160.60:FF:000028">
    <property type="entry name" value="zinc finger protein 90 homolog"/>
    <property type="match status" value="1"/>
</dbReference>
<comment type="subcellular location">
    <subcellularLocation>
        <location evidence="2">Nucleus</location>
    </subcellularLocation>
</comment>
<keyword evidence="10" id="KW-0804">Transcription</keyword>
<feature type="compositionally biased region" description="Basic and acidic residues" evidence="13">
    <location>
        <begin position="74"/>
        <end position="84"/>
    </location>
</feature>
<keyword evidence="4" id="KW-0479">Metal-binding</keyword>
<keyword evidence="8" id="KW-0805">Transcription regulation</keyword>
<evidence type="ECO:0000256" key="3">
    <source>
        <dbReference type="ARBA" id="ARBA00006991"/>
    </source>
</evidence>
<evidence type="ECO:0000313" key="16">
    <source>
        <dbReference type="Proteomes" id="UP000694567"/>
    </source>
</evidence>
<dbReference type="SUPFAM" id="SSF57667">
    <property type="entry name" value="beta-beta-alpha zinc fingers"/>
    <property type="match status" value="2"/>
</dbReference>
<name>A0A8C0ECV6_BUBBB</name>
<evidence type="ECO:0000256" key="5">
    <source>
        <dbReference type="ARBA" id="ARBA00022737"/>
    </source>
</evidence>
<sequence>PIMPAQPPLPCRDLPEGWSIHVQPPPITRSTPGCSPPCWSRRLGLSTHPACQPREEQRGMLQGPEEEPQSPTVDVEHDGQRQPDDTQGNHGPRRPRKCSFKGTYAGDLQEDTAQPRSRSREKEPKCELCGKVFSWRTNLTHHRRTHTGEKPYKCWDCGRGFTLRGNLQRHHRAHTKEKPFPCTMCGKHFSCSSNLVVHQRVHTGERTYPCSHCGETFKDIRNLWRHQETLHKEANTHLEPAHPPQGDAEALPGMPENLLDQVPPRHA</sequence>
<dbReference type="GO" id="GO:0000981">
    <property type="term" value="F:DNA-binding transcription factor activity, RNA polymerase II-specific"/>
    <property type="evidence" value="ECO:0007669"/>
    <property type="project" value="TreeGrafter"/>
</dbReference>
<keyword evidence="5" id="KW-0677">Repeat</keyword>
<evidence type="ECO:0000256" key="13">
    <source>
        <dbReference type="SAM" id="MobiDB-lite"/>
    </source>
</evidence>
<dbReference type="GO" id="GO:0005634">
    <property type="term" value="C:nucleus"/>
    <property type="evidence" value="ECO:0007669"/>
    <property type="project" value="UniProtKB-SubCell"/>
</dbReference>
<dbReference type="FunFam" id="3.30.160.60:FF:000010">
    <property type="entry name" value="Zinc finger protein 34"/>
    <property type="match status" value="1"/>
</dbReference>
<dbReference type="PANTHER" id="PTHR23226:SF377">
    <property type="entry name" value="ZINC FINGER AND SCAN DOMAIN-CONTAINING PROTEIN 20"/>
    <property type="match status" value="1"/>
</dbReference>
<evidence type="ECO:0000256" key="8">
    <source>
        <dbReference type="ARBA" id="ARBA00023015"/>
    </source>
</evidence>
<feature type="region of interest" description="Disordered" evidence="13">
    <location>
        <begin position="237"/>
        <end position="267"/>
    </location>
</feature>
<dbReference type="InterPro" id="IPR036236">
    <property type="entry name" value="Znf_C2H2_sf"/>
</dbReference>
<feature type="domain" description="C2H2-type" evidence="14">
    <location>
        <begin position="124"/>
        <end position="151"/>
    </location>
</feature>
<keyword evidence="16" id="KW-1185">Reference proteome</keyword>
<reference evidence="15" key="2">
    <citation type="submission" date="2025-09" db="UniProtKB">
        <authorList>
            <consortium name="Ensembl"/>
        </authorList>
    </citation>
    <scope>IDENTIFICATION</scope>
</reference>
<evidence type="ECO:0000256" key="7">
    <source>
        <dbReference type="ARBA" id="ARBA00022833"/>
    </source>
</evidence>
<comment type="similarity">
    <text evidence="3">Belongs to the krueppel C2H2-type zinc-finger protein family.</text>
</comment>
<feature type="domain" description="C2H2-type" evidence="14">
    <location>
        <begin position="208"/>
        <end position="236"/>
    </location>
</feature>
<organism evidence="15 16">
    <name type="scientific">Bubo bubo</name>
    <name type="common">Eurasian eagle-owl</name>
    <name type="synonym">Strix bubo</name>
    <dbReference type="NCBI Taxonomy" id="30461"/>
    <lineage>
        <taxon>Eukaryota</taxon>
        <taxon>Metazoa</taxon>
        <taxon>Chordata</taxon>
        <taxon>Craniata</taxon>
        <taxon>Vertebrata</taxon>
        <taxon>Euteleostomi</taxon>
        <taxon>Archelosauria</taxon>
        <taxon>Archosauria</taxon>
        <taxon>Dinosauria</taxon>
        <taxon>Saurischia</taxon>
        <taxon>Theropoda</taxon>
        <taxon>Coelurosauria</taxon>
        <taxon>Aves</taxon>
        <taxon>Neognathae</taxon>
        <taxon>Neoaves</taxon>
        <taxon>Telluraves</taxon>
        <taxon>Strigiformes</taxon>
        <taxon>Strigidae</taxon>
        <taxon>Bubo</taxon>
    </lineage>
</organism>
<evidence type="ECO:0000256" key="6">
    <source>
        <dbReference type="ARBA" id="ARBA00022771"/>
    </source>
</evidence>
<feature type="region of interest" description="Disordered" evidence="13">
    <location>
        <begin position="1"/>
        <end position="123"/>
    </location>
</feature>
<evidence type="ECO:0000256" key="12">
    <source>
        <dbReference type="PROSITE-ProRule" id="PRU00042"/>
    </source>
</evidence>
<proteinExistence type="inferred from homology"/>
<dbReference type="SMART" id="SM00355">
    <property type="entry name" value="ZnF_C2H2"/>
    <property type="match status" value="4"/>
</dbReference>
<reference evidence="15" key="1">
    <citation type="submission" date="2025-08" db="UniProtKB">
        <authorList>
            <consortium name="Ensembl"/>
        </authorList>
    </citation>
    <scope>IDENTIFICATION</scope>
</reference>
<evidence type="ECO:0000256" key="9">
    <source>
        <dbReference type="ARBA" id="ARBA00023125"/>
    </source>
</evidence>
<evidence type="ECO:0000256" key="11">
    <source>
        <dbReference type="ARBA" id="ARBA00023242"/>
    </source>
</evidence>
<evidence type="ECO:0000256" key="4">
    <source>
        <dbReference type="ARBA" id="ARBA00022723"/>
    </source>
</evidence>
<protein>
    <recommendedName>
        <fullName evidence="14">C2H2-type domain-containing protein</fullName>
    </recommendedName>
</protein>
<evidence type="ECO:0000256" key="2">
    <source>
        <dbReference type="ARBA" id="ARBA00004123"/>
    </source>
</evidence>
<dbReference type="GO" id="GO:0008270">
    <property type="term" value="F:zinc ion binding"/>
    <property type="evidence" value="ECO:0007669"/>
    <property type="project" value="UniProtKB-KW"/>
</dbReference>
<dbReference type="Gene3D" id="3.30.160.60">
    <property type="entry name" value="Classic Zinc Finger"/>
    <property type="match status" value="4"/>
</dbReference>
<dbReference type="PROSITE" id="PS50157">
    <property type="entry name" value="ZINC_FINGER_C2H2_2"/>
    <property type="match status" value="4"/>
</dbReference>
<evidence type="ECO:0000259" key="14">
    <source>
        <dbReference type="PROSITE" id="PS50157"/>
    </source>
</evidence>